<dbReference type="PANTHER" id="PTHR46825:SF9">
    <property type="entry name" value="BETA-LACTAMASE-RELATED DOMAIN-CONTAINING PROTEIN"/>
    <property type="match status" value="1"/>
</dbReference>
<evidence type="ECO:0000256" key="1">
    <source>
        <dbReference type="ARBA" id="ARBA00038215"/>
    </source>
</evidence>
<dbReference type="InterPro" id="IPR050491">
    <property type="entry name" value="AmpC-like"/>
</dbReference>
<organism evidence="3 4">
    <name type="scientific">Epichloe festucae (strain Fl1)</name>
    <dbReference type="NCBI Taxonomy" id="877507"/>
    <lineage>
        <taxon>Eukaryota</taxon>
        <taxon>Fungi</taxon>
        <taxon>Dikarya</taxon>
        <taxon>Ascomycota</taxon>
        <taxon>Pezizomycotina</taxon>
        <taxon>Sordariomycetes</taxon>
        <taxon>Hypocreomycetidae</taxon>
        <taxon>Hypocreales</taxon>
        <taxon>Clavicipitaceae</taxon>
        <taxon>Epichloe</taxon>
    </lineage>
</organism>
<evidence type="ECO:0000313" key="3">
    <source>
        <dbReference type="EMBL" id="QPH15937.1"/>
    </source>
</evidence>
<feature type="domain" description="Beta-lactamase-related" evidence="2">
    <location>
        <begin position="53"/>
        <end position="396"/>
    </location>
</feature>
<dbReference type="OrthoDB" id="10250282at2759"/>
<dbReference type="Gene3D" id="3.40.710.10">
    <property type="entry name" value="DD-peptidase/beta-lactamase superfamily"/>
    <property type="match status" value="1"/>
</dbReference>
<accession>A0A7U3Q146</accession>
<name>A0A7U3Q146_EPIFF</name>
<dbReference type="InterPro" id="IPR012338">
    <property type="entry name" value="Beta-lactam/transpept-like"/>
</dbReference>
<evidence type="ECO:0000259" key="2">
    <source>
        <dbReference type="Pfam" id="PF00144"/>
    </source>
</evidence>
<dbReference type="Pfam" id="PF00144">
    <property type="entry name" value="Beta-lactamase"/>
    <property type="match status" value="1"/>
</dbReference>
<gene>
    <name evidence="3" type="ORF">C2857_000475</name>
</gene>
<comment type="similarity">
    <text evidence="1">Belongs to the peptidase S12 family.</text>
</comment>
<evidence type="ECO:0000313" key="4">
    <source>
        <dbReference type="Proteomes" id="UP000594364"/>
    </source>
</evidence>
<protein>
    <recommendedName>
        <fullName evidence="2">Beta-lactamase-related domain-containing protein</fullName>
    </recommendedName>
</protein>
<keyword evidence="4" id="KW-1185">Reference proteome</keyword>
<sequence length="469" mass="51107">MFLKPLTPQKFLSCHVYTMSSQIVSKQAAMHTPCVKDHLEALDPMMRQICSIAGTPGLALRVSHHGEIIHEANFGLADVDCHKQTTSNTIYQIGALAKSLTASAVGILVDEGKLKWTSLIKDVLPGFRTRSDTVTKHLTVVDLLSHRTGLAKSNFWWQGAEGTLLLKKSELLRFYQELEPTGAFHADWAYSNWGYAIVGEIIETVRGLSYADFLQRRIFRPLGMDSTSCSPVNTGNPDLAKPYAAMDDASPQLVAFPGANNDTIMAPAMGRTSTANDLSKYATALLQSYRYETTGKGSGLPVIRNAVMQLTGHMFTARSMLEKSYAFGFYRNQLPSTILGMGPNASYVEQMPTLIPKDASMGPVLAHGGNLAGYSIAMALLPKINSSVVVCTNSFALGYVSGWATLAVLEVLIQTPLPSDYVQLATEAATSSVDDVRKLRAALQRQKPSSSRPHKPLDHYVGRYTCPVL</sequence>
<dbReference type="EMBL" id="CP031390">
    <property type="protein sequence ID" value="QPH15937.1"/>
    <property type="molecule type" value="Genomic_DNA"/>
</dbReference>
<dbReference type="PANTHER" id="PTHR46825">
    <property type="entry name" value="D-ALANYL-D-ALANINE-CARBOXYPEPTIDASE/ENDOPEPTIDASE AMPH"/>
    <property type="match status" value="1"/>
</dbReference>
<reference evidence="3 4" key="1">
    <citation type="journal article" date="2018" name="PLoS Genet.">
        <title>Repeat elements organise 3D genome structure and mediate transcription in the filamentous fungus Epichloe festucae.</title>
        <authorList>
            <person name="Winter D.J."/>
            <person name="Ganley A.R.D."/>
            <person name="Young C.A."/>
            <person name="Liachko I."/>
            <person name="Schardl C.L."/>
            <person name="Dupont P.Y."/>
            <person name="Berry D."/>
            <person name="Ram A."/>
            <person name="Scott B."/>
            <person name="Cox M.P."/>
        </authorList>
    </citation>
    <scope>NUCLEOTIDE SEQUENCE [LARGE SCALE GENOMIC DNA]</scope>
    <source>
        <strain evidence="3 4">Fl1</strain>
    </source>
</reference>
<dbReference type="Proteomes" id="UP000594364">
    <property type="component" value="Chromosome 6"/>
</dbReference>
<proteinExistence type="inferred from homology"/>
<dbReference type="AlphaFoldDB" id="A0A7U3Q146"/>
<dbReference type="InterPro" id="IPR001466">
    <property type="entry name" value="Beta-lactam-related"/>
</dbReference>
<dbReference type="SUPFAM" id="SSF56601">
    <property type="entry name" value="beta-lactamase/transpeptidase-like"/>
    <property type="match status" value="1"/>
</dbReference>